<dbReference type="STRING" id="989403.SAMN05421798_10176"/>
<evidence type="ECO:0000313" key="2">
    <source>
        <dbReference type="Proteomes" id="UP000076577"/>
    </source>
</evidence>
<dbReference type="OrthoDB" id="7871644at2"/>
<gene>
    <name evidence="1" type="ORF">PsAD2_03904</name>
</gene>
<organism evidence="1 2">
    <name type="scientific">Pseudovibrio axinellae</name>
    <dbReference type="NCBI Taxonomy" id="989403"/>
    <lineage>
        <taxon>Bacteria</taxon>
        <taxon>Pseudomonadati</taxon>
        <taxon>Pseudomonadota</taxon>
        <taxon>Alphaproteobacteria</taxon>
        <taxon>Hyphomicrobiales</taxon>
        <taxon>Stappiaceae</taxon>
        <taxon>Pseudovibrio</taxon>
    </lineage>
</organism>
<comment type="caution">
    <text evidence="1">The sequence shown here is derived from an EMBL/GenBank/DDBJ whole genome shotgun (WGS) entry which is preliminary data.</text>
</comment>
<proteinExistence type="predicted"/>
<dbReference type="EMBL" id="LMCB01000098">
    <property type="protein sequence ID" value="KZL12598.1"/>
    <property type="molecule type" value="Genomic_DNA"/>
</dbReference>
<name>A0A161XCV7_9HYPH</name>
<accession>A0A161XCV7</accession>
<dbReference type="AlphaFoldDB" id="A0A161XCV7"/>
<reference evidence="1 2" key="1">
    <citation type="journal article" date="2016" name="Front. Microbiol.">
        <title>Comparative Genomic Analysis Reveals a Diverse Repertoire of Genes Involved in Prokaryote-Eukaryote Interactions within the Pseudovibrio Genus.</title>
        <authorList>
            <person name="Romano S."/>
            <person name="Fernandez-Guerra A."/>
            <person name="Reen F.J."/>
            <person name="Glockner F.O."/>
            <person name="Crowley S.P."/>
            <person name="O'Sullivan O."/>
            <person name="Cotter P.D."/>
            <person name="Adams C."/>
            <person name="Dobson A.D."/>
            <person name="O'Gara F."/>
        </authorList>
    </citation>
    <scope>NUCLEOTIDE SEQUENCE [LARGE SCALE GENOMIC DNA]</scope>
    <source>
        <strain evidence="1 2">Ad2</strain>
    </source>
</reference>
<keyword evidence="2" id="KW-1185">Reference proteome</keyword>
<dbReference type="Proteomes" id="UP000076577">
    <property type="component" value="Unassembled WGS sequence"/>
</dbReference>
<evidence type="ECO:0000313" key="1">
    <source>
        <dbReference type="EMBL" id="KZL12598.1"/>
    </source>
</evidence>
<protein>
    <submittedName>
        <fullName evidence="1">Uncharacterized protein</fullName>
    </submittedName>
</protein>
<dbReference type="PATRIC" id="fig|989403.3.peg.4252"/>
<sequence length="908" mass="102542">MPTIKTNKTDIQMSDTEDTWAQLVFKEIGETYPILATAFDELYTALREQEDAEITAAALQMDEQDRLEAEYAAKIARIETMMLDNVERISELEADLSELKGNPLEHDPAPDDADASILSVLAEQLKSYQTNKEELYAGLRHFGSQEEEKNAFEVAYETVGLLLEKAHFEHDLNNFVACEGTLDEVQSKLSSMQALLQDAKEASSPPPKGTLLEDLSEDIARVIDCIAALNTIGYRGLSTRLLTALNKNQSSKSSKGSPAWEELRKETLACQAAMLELSSMTKYIKKLCESMATAGPSEAAEDTLAELDNYQSDPARSLPSVMCFISTLKAAAIRREKWIKNKEWAQTNLDIRTRNYKAQLEKIVLFDEDDQLITKKSTTLAYARADDVDGLKKDAMMDIPKRPKDKNAKAVPRATVDSLLESFDFLEEIRSSGVSGIEAIAIEEFLKTEDILDGVNRNPEGYSDFQKRIQKILDKVERTKSGKEALFYIEAKMSLEDSVRVLREKAPSMNINKAIRECREIETQTLEPLLANLKSALEYKKIFEGKIDPVEKLFKLIPILLSKLGAARPELAQKFKAIWQPEDEKIYHGELELLLRQAKVTCENSANLEDLKEAVNQINRVNVQARRYAKELKTRLEKLAEGGNSQITDTEEDFFHKVEEDYKQGIQQEKDRKVSKGNFNQKMGPMKDELEMLTAKASSWKNVKAKIKGIERIDETKFDPTQFKDLLTEVKLLEQECAVSGSYEDNMGRLDELKGMFDALRSELTGFREDIAKDIGTATEKCVARMDLARSFAEDNFVNVVASKQETNENYVNKSTLKAFANCVAKPIVSGDLTKHAQTIADKRKPIEERKKAREEALRIVRPLLARLDGDNAITLYRRHPFSDLKNDYNMLRPALVQLEVKLLTLAS</sequence>